<dbReference type="InterPro" id="IPR025623">
    <property type="entry name" value="YusW"/>
</dbReference>
<dbReference type="EMBL" id="FNEN01000011">
    <property type="protein sequence ID" value="SDJ02308.1"/>
    <property type="molecule type" value="Genomic_DNA"/>
</dbReference>
<protein>
    <submittedName>
        <fullName evidence="3">YusW-like protein</fullName>
    </submittedName>
</protein>
<dbReference type="Pfam" id="PF14039">
    <property type="entry name" value="YusW"/>
    <property type="match status" value="1"/>
</dbReference>
<reference evidence="3 4" key="1">
    <citation type="submission" date="2016-10" db="EMBL/GenBank/DDBJ databases">
        <authorList>
            <person name="de Groot N.N."/>
        </authorList>
    </citation>
    <scope>NUCLEOTIDE SEQUENCE [LARGE SCALE GENOMIC DNA]</scope>
    <source>
        <strain evidence="3 4">DSM 21771</strain>
    </source>
</reference>
<proteinExistence type="predicted"/>
<evidence type="ECO:0000256" key="2">
    <source>
        <dbReference type="SAM" id="SignalP"/>
    </source>
</evidence>
<feature type="signal peptide" evidence="2">
    <location>
        <begin position="1"/>
        <end position="28"/>
    </location>
</feature>
<gene>
    <name evidence="3" type="ORF">SAMN04488123_11172</name>
</gene>
<evidence type="ECO:0000256" key="1">
    <source>
        <dbReference type="SAM" id="MobiDB-lite"/>
    </source>
</evidence>
<dbReference type="RefSeq" id="WP_090399104.1">
    <property type="nucleotide sequence ID" value="NZ_FNEN01000011.1"/>
</dbReference>
<feature type="chain" id="PRO_5039213918" evidence="2">
    <location>
        <begin position="29"/>
        <end position="166"/>
    </location>
</feature>
<sequence>MKKFMIATGCVAAISLSAVGFSQFSASAGGDESPNDAGEAPSQAEEPTVQAENAGDDWFESLPFKEFELDVEYDDDAEYDADYEHEGGAPEAEIEEERDGKEIEISGDEALNELSGILPNMDIDENTNREEIINAALDAFELDSNYKELEIDIEFLDGQEMEIEEG</sequence>
<feature type="region of interest" description="Disordered" evidence="1">
    <location>
        <begin position="24"/>
        <end position="57"/>
    </location>
</feature>
<dbReference type="AlphaFoldDB" id="A0A1G8QCH3"/>
<accession>A0A1G8QCH3</accession>
<organism evidence="3 4">
    <name type="scientific">Natribacillus halophilus</name>
    <dbReference type="NCBI Taxonomy" id="549003"/>
    <lineage>
        <taxon>Bacteria</taxon>
        <taxon>Bacillati</taxon>
        <taxon>Bacillota</taxon>
        <taxon>Bacilli</taxon>
        <taxon>Bacillales</taxon>
        <taxon>Bacillaceae</taxon>
        <taxon>Natribacillus</taxon>
    </lineage>
</organism>
<evidence type="ECO:0000313" key="4">
    <source>
        <dbReference type="Proteomes" id="UP000198853"/>
    </source>
</evidence>
<keyword evidence="4" id="KW-1185">Reference proteome</keyword>
<dbReference type="Proteomes" id="UP000198853">
    <property type="component" value="Unassembled WGS sequence"/>
</dbReference>
<evidence type="ECO:0000313" key="3">
    <source>
        <dbReference type="EMBL" id="SDJ02308.1"/>
    </source>
</evidence>
<dbReference type="OrthoDB" id="2452750at2"/>
<keyword evidence="2" id="KW-0732">Signal</keyword>
<name>A0A1G8QCH3_9BACI</name>